<name>A0A6S6S052_9BACT</name>
<keyword evidence="1" id="KW-0812">Transmembrane</keyword>
<reference evidence="2" key="1">
    <citation type="submission" date="2020-01" db="EMBL/GenBank/DDBJ databases">
        <authorList>
            <person name="Meier V. D."/>
            <person name="Meier V D."/>
        </authorList>
    </citation>
    <scope>NUCLEOTIDE SEQUENCE</scope>
    <source>
        <strain evidence="2">HLG_WM_MAG_12</strain>
    </source>
</reference>
<evidence type="ECO:0000313" key="2">
    <source>
        <dbReference type="EMBL" id="CAA6802810.1"/>
    </source>
</evidence>
<keyword evidence="1" id="KW-0472">Membrane</keyword>
<accession>A0A6S6S052</accession>
<feature type="transmembrane region" description="Helical" evidence="1">
    <location>
        <begin position="108"/>
        <end position="124"/>
    </location>
</feature>
<organism evidence="2">
    <name type="scientific">uncultured Campylobacterales bacterium</name>
    <dbReference type="NCBI Taxonomy" id="352960"/>
    <lineage>
        <taxon>Bacteria</taxon>
        <taxon>Pseudomonadati</taxon>
        <taxon>Campylobacterota</taxon>
        <taxon>Epsilonproteobacteria</taxon>
        <taxon>Campylobacterales</taxon>
        <taxon>environmental samples</taxon>
    </lineage>
</organism>
<gene>
    <name evidence="2" type="ORF">HELGO_WM2590</name>
</gene>
<protein>
    <submittedName>
        <fullName evidence="2">DoxX family protein</fullName>
    </submittedName>
</protein>
<dbReference type="EMBL" id="CACVAW010000010">
    <property type="protein sequence ID" value="CAA6802810.1"/>
    <property type="molecule type" value="Genomic_DNA"/>
</dbReference>
<feature type="transmembrane region" description="Helical" evidence="1">
    <location>
        <begin position="50"/>
        <end position="76"/>
    </location>
</feature>
<proteinExistence type="predicted"/>
<evidence type="ECO:0000256" key="1">
    <source>
        <dbReference type="SAM" id="Phobius"/>
    </source>
</evidence>
<keyword evidence="1" id="KW-1133">Transmembrane helix</keyword>
<dbReference type="AlphaFoldDB" id="A0A6S6S052"/>
<feature type="transmembrane region" description="Helical" evidence="1">
    <location>
        <begin position="12"/>
        <end position="30"/>
    </location>
</feature>
<feature type="transmembrane region" description="Helical" evidence="1">
    <location>
        <begin position="83"/>
        <end position="102"/>
    </location>
</feature>
<sequence length="132" mass="14871">MNLLKISNDKLAYFCFRFALGISILMHGLVRIPKLGEFANWVSTNFENTIISGYSSLLFGYTVPIVEVSIGILILLGGKFIRYGLALGMILMGILMFGSCLIEKWEWLVSQLIHLGLFYALLINKNTPDYTK</sequence>